<dbReference type="InterPro" id="IPR030374">
    <property type="entry name" value="PABS"/>
</dbReference>
<keyword evidence="2 4" id="KW-0808">Transferase</keyword>
<dbReference type="InterPro" id="IPR030373">
    <property type="entry name" value="PABS_CS"/>
</dbReference>
<dbReference type="InterPro" id="IPR029063">
    <property type="entry name" value="SAM-dependent_MTases_sf"/>
</dbReference>
<protein>
    <recommendedName>
        <fullName evidence="4">Polyamine aminopropyltransferase</fullName>
    </recommendedName>
    <alternativeName>
        <fullName evidence="4">Putrescine aminopropyltransferase</fullName>
        <shortName evidence="4">PAPT</shortName>
    </alternativeName>
    <alternativeName>
        <fullName evidence="4">Spermidine synthase</fullName>
        <shortName evidence="4">SPDS</shortName>
        <shortName evidence="4">SPDSY</shortName>
        <ecNumber evidence="4">2.5.1.16</ecNumber>
    </alternativeName>
</protein>
<reference evidence="7 8" key="1">
    <citation type="submission" date="2021-08" db="EMBL/GenBank/DDBJ databases">
        <title>Streptomyces sp. PTM05 isolated from lichen.</title>
        <authorList>
            <person name="Somphong A."/>
            <person name="Phongsopitanun W."/>
            <person name="Tanasupawat S."/>
        </authorList>
    </citation>
    <scope>NUCLEOTIDE SEQUENCE [LARGE SCALE GENOMIC DNA]</scope>
    <source>
        <strain evidence="7 8">Ptm05</strain>
    </source>
</reference>
<dbReference type="PROSITE" id="PS51006">
    <property type="entry name" value="PABS_2"/>
    <property type="match status" value="1"/>
</dbReference>
<comment type="caution">
    <text evidence="4">Lacks conserved residue(s) required for the propagation of feature annotation.</text>
</comment>
<feature type="binding site" evidence="4">
    <location>
        <position position="256"/>
    </location>
    <ligand>
        <name>S-methyl-5'-thioadenosine</name>
        <dbReference type="ChEBI" id="CHEBI:17509"/>
    </ligand>
</feature>
<feature type="transmembrane region" description="Helical" evidence="4">
    <location>
        <begin position="150"/>
        <end position="173"/>
    </location>
</feature>
<comment type="function">
    <text evidence="4">Catalyzes the irreversible transfer of a propylamine group from the amino donor S-adenosylmethioninamine (decarboxy-AdoMet) to putrescine (1,4-diaminobutane) to yield spermidine.</text>
</comment>
<feature type="domain" description="PABS" evidence="6">
    <location>
        <begin position="231"/>
        <end position="471"/>
    </location>
</feature>
<keyword evidence="4" id="KW-0745">Spermidine biosynthesis</keyword>
<evidence type="ECO:0000256" key="5">
    <source>
        <dbReference type="PROSITE-ProRule" id="PRU00354"/>
    </source>
</evidence>
<keyword evidence="4" id="KW-0472">Membrane</keyword>
<evidence type="ECO:0000256" key="2">
    <source>
        <dbReference type="ARBA" id="ARBA00022679"/>
    </source>
</evidence>
<evidence type="ECO:0000256" key="4">
    <source>
        <dbReference type="HAMAP-Rule" id="MF_00198"/>
    </source>
</evidence>
<comment type="similarity">
    <text evidence="1 4">Belongs to the spermidine/spermine synthase family.</text>
</comment>
<dbReference type="EC" id="2.5.1.16" evidence="4"/>
<feature type="binding site" evidence="4">
    <location>
        <position position="310"/>
    </location>
    <ligand>
        <name>spermidine</name>
        <dbReference type="ChEBI" id="CHEBI:57834"/>
    </ligand>
</feature>
<dbReference type="GO" id="GO:0004766">
    <property type="term" value="F:spermidine synthase activity"/>
    <property type="evidence" value="ECO:0007669"/>
    <property type="project" value="UniProtKB-EC"/>
</dbReference>
<feature type="active site" description="Proton acceptor" evidence="4 5">
    <location>
        <position position="386"/>
    </location>
</feature>
<dbReference type="CDD" id="cd02440">
    <property type="entry name" value="AdoMet_MTases"/>
    <property type="match status" value="1"/>
</dbReference>
<feature type="transmembrane region" description="Helical" evidence="4">
    <location>
        <begin position="179"/>
        <end position="201"/>
    </location>
</feature>
<keyword evidence="8" id="KW-1185">Reference proteome</keyword>
<dbReference type="HAMAP" id="MF_00198">
    <property type="entry name" value="Spermidine_synth"/>
    <property type="match status" value="1"/>
</dbReference>
<comment type="subcellular location">
    <subcellularLocation>
        <location evidence="4">Cell membrane</location>
        <topology evidence="4">Multi-pass membrane protein</topology>
    </subcellularLocation>
</comment>
<evidence type="ECO:0000256" key="1">
    <source>
        <dbReference type="ARBA" id="ARBA00007867"/>
    </source>
</evidence>
<keyword evidence="4" id="KW-1003">Cell membrane</keyword>
<dbReference type="PROSITE" id="PS01330">
    <property type="entry name" value="PABS_1"/>
    <property type="match status" value="1"/>
</dbReference>
<dbReference type="SUPFAM" id="SSF53335">
    <property type="entry name" value="S-adenosyl-L-methionine-dependent methyltransferases"/>
    <property type="match status" value="1"/>
</dbReference>
<dbReference type="InterPro" id="IPR036259">
    <property type="entry name" value="MFS_trans_sf"/>
</dbReference>
<dbReference type="SUPFAM" id="SSF103473">
    <property type="entry name" value="MFS general substrate transporter"/>
    <property type="match status" value="1"/>
</dbReference>
<feature type="transmembrane region" description="Helical" evidence="4">
    <location>
        <begin position="213"/>
        <end position="234"/>
    </location>
</feature>
<dbReference type="PANTHER" id="PTHR43317:SF1">
    <property type="entry name" value="THERMOSPERMINE SYNTHASE ACAULIS5"/>
    <property type="match status" value="1"/>
</dbReference>
<proteinExistence type="inferred from homology"/>
<feature type="transmembrane region" description="Helical" evidence="4">
    <location>
        <begin position="115"/>
        <end position="138"/>
    </location>
</feature>
<dbReference type="NCBIfam" id="NF002956">
    <property type="entry name" value="PRK03612.1"/>
    <property type="match status" value="1"/>
</dbReference>
<sequence length="509" mass="52835">MDQRPTTAVRLPVPAVFGRALVLGSVFLCAACGLVYELELVALGSYVSGDPVTDASVVLSVMVFAMGVGSLLAKRLRCRAVVGFAAVESALALTGGLSSMALYATFAWLGQSWPALAAFAFTIGLLTGAEVPLLMTLIQRIRGQDAAGAVAEVFAADYVGALVGGLVFPFVLLPFLGQLTGVLLTGAVNAGAGGAMAWGLFRGDLSGRARRALLSVTAGVLAALAVAAVCATPFQRAAQRAVYGGSARPAPGGEGQRVVLTGSHGGRGLRLFVDGRLTVSGGDEYRDHQALVHPAMAGPRRAVLILGGGDGLALREVLRYRDTLLVTVVEPDAALVRAARTDPGLRALDRDAFADPRVHVVTADPFDWLRAYRAGGYPPYDVVIEDLPAPGAALSAERGYAEEFYGLAAGALAPGGRLAVDAGSPANARRFWTLDATVRAAGLRTADYWIGGRWGYVLAARTPVTPRLAPDAPPLRSLTAAGLRSAVAAARRSAMRGLPPSTLMRPRYP</sequence>
<feature type="transmembrane region" description="Helical" evidence="4">
    <location>
        <begin position="12"/>
        <end position="36"/>
    </location>
</feature>
<evidence type="ECO:0000313" key="8">
    <source>
        <dbReference type="Proteomes" id="UP001198565"/>
    </source>
</evidence>
<dbReference type="Proteomes" id="UP001198565">
    <property type="component" value="Unassembled WGS sequence"/>
</dbReference>
<gene>
    <name evidence="4" type="primary">speE</name>
    <name evidence="7" type="ORF">K7472_17200</name>
</gene>
<dbReference type="EMBL" id="JAINVZ010000011">
    <property type="protein sequence ID" value="MBY8886590.1"/>
    <property type="molecule type" value="Genomic_DNA"/>
</dbReference>
<name>A0ABS7QW61_9ACTN</name>
<accession>A0ABS7QW61</accession>
<feature type="binding site" evidence="4">
    <location>
        <position position="330"/>
    </location>
    <ligand>
        <name>S-methyl-5'-thioadenosine</name>
        <dbReference type="ChEBI" id="CHEBI:17509"/>
    </ligand>
</feature>
<comment type="catalytic activity">
    <reaction evidence="4">
        <text>S-adenosyl 3-(methylsulfanyl)propylamine + putrescine = S-methyl-5'-thioadenosine + spermidine + H(+)</text>
        <dbReference type="Rhea" id="RHEA:12721"/>
        <dbReference type="ChEBI" id="CHEBI:15378"/>
        <dbReference type="ChEBI" id="CHEBI:17509"/>
        <dbReference type="ChEBI" id="CHEBI:57443"/>
        <dbReference type="ChEBI" id="CHEBI:57834"/>
        <dbReference type="ChEBI" id="CHEBI:326268"/>
        <dbReference type="EC" id="2.5.1.16"/>
    </reaction>
</comment>
<feature type="binding site" evidence="4">
    <location>
        <position position="288"/>
    </location>
    <ligand>
        <name>spermidine</name>
        <dbReference type="ChEBI" id="CHEBI:57834"/>
    </ligand>
</feature>
<evidence type="ECO:0000259" key="6">
    <source>
        <dbReference type="PROSITE" id="PS51006"/>
    </source>
</evidence>
<feature type="transmembrane region" description="Helical" evidence="4">
    <location>
        <begin position="80"/>
        <end position="109"/>
    </location>
</feature>
<comment type="caution">
    <text evidence="7">The sequence shown here is derived from an EMBL/GenBank/DDBJ whole genome shotgun (WGS) entry which is preliminary data.</text>
</comment>
<feature type="transmembrane region" description="Helical" evidence="4">
    <location>
        <begin position="56"/>
        <end position="73"/>
    </location>
</feature>
<keyword evidence="3 4" id="KW-0620">Polyamine biosynthesis</keyword>
<organism evidence="7 8">
    <name type="scientific">Streptantibioticus parmotrematis</name>
    <dbReference type="NCBI Taxonomy" id="2873249"/>
    <lineage>
        <taxon>Bacteria</taxon>
        <taxon>Bacillati</taxon>
        <taxon>Actinomycetota</taxon>
        <taxon>Actinomycetes</taxon>
        <taxon>Kitasatosporales</taxon>
        <taxon>Streptomycetaceae</taxon>
        <taxon>Streptantibioticus</taxon>
    </lineage>
</organism>
<evidence type="ECO:0000256" key="3">
    <source>
        <dbReference type="ARBA" id="ARBA00023115"/>
    </source>
</evidence>
<comment type="subunit">
    <text evidence="4">Homodimer or homotetramer.</text>
</comment>
<comment type="pathway">
    <text evidence="4">Amine and polyamine biosynthesis; spermidine biosynthesis; spermidine from putrescine: step 1/1.</text>
</comment>
<dbReference type="Pfam" id="PF01564">
    <property type="entry name" value="Spermine_synth"/>
    <property type="match status" value="1"/>
</dbReference>
<dbReference type="InterPro" id="IPR001045">
    <property type="entry name" value="Spermi_synthase"/>
</dbReference>
<dbReference type="Gene3D" id="3.40.50.150">
    <property type="entry name" value="Vaccinia Virus protein VP39"/>
    <property type="match status" value="1"/>
</dbReference>
<evidence type="ECO:0000313" key="7">
    <source>
        <dbReference type="EMBL" id="MBY8886590.1"/>
    </source>
</evidence>
<keyword evidence="4" id="KW-0812">Transmembrane</keyword>
<keyword evidence="4" id="KW-1133">Transmembrane helix</keyword>
<dbReference type="PANTHER" id="PTHR43317">
    <property type="entry name" value="THERMOSPERMINE SYNTHASE ACAULIS5"/>
    <property type="match status" value="1"/>
</dbReference>